<evidence type="ECO:0000256" key="1">
    <source>
        <dbReference type="ARBA" id="ARBA00004123"/>
    </source>
</evidence>
<organism evidence="5 6">
    <name type="scientific">Ananas comosus</name>
    <name type="common">Pineapple</name>
    <name type="synonym">Ananas ananas</name>
    <dbReference type="NCBI Taxonomy" id="4615"/>
    <lineage>
        <taxon>Eukaryota</taxon>
        <taxon>Viridiplantae</taxon>
        <taxon>Streptophyta</taxon>
        <taxon>Embryophyta</taxon>
        <taxon>Tracheophyta</taxon>
        <taxon>Spermatophyta</taxon>
        <taxon>Magnoliopsida</taxon>
        <taxon>Liliopsida</taxon>
        <taxon>Poales</taxon>
        <taxon>Bromeliaceae</taxon>
        <taxon>Bromelioideae</taxon>
        <taxon>Ananas</taxon>
    </lineage>
</organism>
<feature type="domain" description="Transcription factor CBF/NF-Y/archaeal histone" evidence="4">
    <location>
        <begin position="12"/>
        <end position="71"/>
    </location>
</feature>
<comment type="subcellular location">
    <subcellularLocation>
        <location evidence="1">Nucleus</location>
    </subcellularLocation>
</comment>
<keyword evidence="5" id="KW-1185">Reference proteome</keyword>
<evidence type="ECO:0000259" key="4">
    <source>
        <dbReference type="Pfam" id="PF00808"/>
    </source>
</evidence>
<accession>A0A6P5FVR3</accession>
<dbReference type="InterPro" id="IPR009072">
    <property type="entry name" value="Histone-fold"/>
</dbReference>
<feature type="region of interest" description="Disordered" evidence="3">
    <location>
        <begin position="90"/>
        <end position="156"/>
    </location>
</feature>
<dbReference type="OrthoDB" id="653904at2759"/>
<name>A0A6P5FVR3_ANACO</name>
<evidence type="ECO:0000313" key="6">
    <source>
        <dbReference type="RefSeq" id="XP_020100064.1"/>
    </source>
</evidence>
<gene>
    <name evidence="6" type="primary">LOC109718305</name>
</gene>
<feature type="compositionally biased region" description="Basic residues" evidence="3">
    <location>
        <begin position="133"/>
        <end position="146"/>
    </location>
</feature>
<dbReference type="Pfam" id="PF00808">
    <property type="entry name" value="CBFD_NFYB_HMF"/>
    <property type="match status" value="1"/>
</dbReference>
<dbReference type="Gene3D" id="1.10.20.10">
    <property type="entry name" value="Histone, subunit A"/>
    <property type="match status" value="1"/>
</dbReference>
<dbReference type="GO" id="GO:0005634">
    <property type="term" value="C:nucleus"/>
    <property type="evidence" value="ECO:0007669"/>
    <property type="project" value="UniProtKB-SubCell"/>
</dbReference>
<reference evidence="5" key="1">
    <citation type="journal article" date="2015" name="Nat. Genet.">
        <title>The pineapple genome and the evolution of CAM photosynthesis.</title>
        <authorList>
            <person name="Ming R."/>
            <person name="VanBuren R."/>
            <person name="Wai C.M."/>
            <person name="Tang H."/>
            <person name="Schatz M.C."/>
            <person name="Bowers J.E."/>
            <person name="Lyons E."/>
            <person name="Wang M.L."/>
            <person name="Chen J."/>
            <person name="Biggers E."/>
            <person name="Zhang J."/>
            <person name="Huang L."/>
            <person name="Zhang L."/>
            <person name="Miao W."/>
            <person name="Zhang J."/>
            <person name="Ye Z."/>
            <person name="Miao C."/>
            <person name="Lin Z."/>
            <person name="Wang H."/>
            <person name="Zhou H."/>
            <person name="Yim W.C."/>
            <person name="Priest H.D."/>
            <person name="Zheng C."/>
            <person name="Woodhouse M."/>
            <person name="Edger P.P."/>
            <person name="Guyot R."/>
            <person name="Guo H.B."/>
            <person name="Guo H."/>
            <person name="Zheng G."/>
            <person name="Singh R."/>
            <person name="Sharma A."/>
            <person name="Min X."/>
            <person name="Zheng Y."/>
            <person name="Lee H."/>
            <person name="Gurtowski J."/>
            <person name="Sedlazeck F.J."/>
            <person name="Harkess A."/>
            <person name="McKain M.R."/>
            <person name="Liao Z."/>
            <person name="Fang J."/>
            <person name="Liu J."/>
            <person name="Zhang X."/>
            <person name="Zhang Q."/>
            <person name="Hu W."/>
            <person name="Qin Y."/>
            <person name="Wang K."/>
            <person name="Chen L.Y."/>
            <person name="Shirley N."/>
            <person name="Lin Y.R."/>
            <person name="Liu L.Y."/>
            <person name="Hernandez A.G."/>
            <person name="Wright C.L."/>
            <person name="Bulone V."/>
            <person name="Tuskan G.A."/>
            <person name="Heath K."/>
            <person name="Zee F."/>
            <person name="Moore P.H."/>
            <person name="Sunkar R."/>
            <person name="Leebens-Mack J.H."/>
            <person name="Mockler T."/>
            <person name="Bennetzen J.L."/>
            <person name="Freeling M."/>
            <person name="Sankoff D."/>
            <person name="Paterson A.H."/>
            <person name="Zhu X."/>
            <person name="Yang X."/>
            <person name="Smith J.A."/>
            <person name="Cushman J.C."/>
            <person name="Paull R.E."/>
            <person name="Yu Q."/>
        </authorList>
    </citation>
    <scope>NUCLEOTIDE SEQUENCE [LARGE SCALE GENOMIC DNA]</scope>
    <source>
        <strain evidence="5">cv. F153</strain>
    </source>
</reference>
<dbReference type="CDD" id="cd22906">
    <property type="entry name" value="HFD_DRAP1"/>
    <property type="match status" value="1"/>
</dbReference>
<dbReference type="GeneID" id="109718305"/>
<sequence>MNDTGGSSSYKSRIKKIMQTDEDVGKIALAVPVLVSKALELFLQDLCDRTYSITLQRGLKTMSALHLKQCIHSFNAFDFLKDVVKKVPDIGGTDAGGDDRSGRKRKAPDEADSEDESKRTRNDAAIHASGGRGRGRGGRGRGRPRSARSGERDGSYYDRYVDDLDISPQHDNRTSHPKLETLDEVSGMRGATETISSNTATNTTAVRNFDLNLNWDENGDASAAPPPASTATPASETVNDIKNEEYPGWSISDMKNMAIDPVQFALSHQRLDEEEEDYDNEDG</sequence>
<evidence type="ECO:0000313" key="5">
    <source>
        <dbReference type="Proteomes" id="UP000515123"/>
    </source>
</evidence>
<dbReference type="GO" id="GO:0001046">
    <property type="term" value="F:core promoter sequence-specific DNA binding"/>
    <property type="evidence" value="ECO:0007669"/>
    <property type="project" value="TreeGrafter"/>
</dbReference>
<reference evidence="6" key="2">
    <citation type="submission" date="2025-08" db="UniProtKB">
        <authorList>
            <consortium name="RefSeq"/>
        </authorList>
    </citation>
    <scope>IDENTIFICATION</scope>
    <source>
        <tissue evidence="6">Leaf</tissue>
    </source>
</reference>
<feature type="region of interest" description="Disordered" evidence="3">
    <location>
        <begin position="217"/>
        <end position="240"/>
    </location>
</feature>
<protein>
    <submittedName>
        <fullName evidence="6">Dr1-associated corepressor-like isoform X2</fullName>
    </submittedName>
</protein>
<dbReference type="GO" id="GO:0046982">
    <property type="term" value="F:protein heterodimerization activity"/>
    <property type="evidence" value="ECO:0007669"/>
    <property type="project" value="InterPro"/>
</dbReference>
<evidence type="ECO:0000256" key="3">
    <source>
        <dbReference type="SAM" id="MobiDB-lite"/>
    </source>
</evidence>
<evidence type="ECO:0000256" key="2">
    <source>
        <dbReference type="ARBA" id="ARBA00023242"/>
    </source>
</evidence>
<proteinExistence type="predicted"/>
<dbReference type="Proteomes" id="UP000515123">
    <property type="component" value="Linkage group 12"/>
</dbReference>
<dbReference type="RefSeq" id="XP_020100064.1">
    <property type="nucleotide sequence ID" value="XM_020244475.1"/>
</dbReference>
<dbReference type="AlphaFoldDB" id="A0A6P5FVR3"/>
<keyword evidence="2" id="KW-0539">Nucleus</keyword>
<dbReference type="SUPFAM" id="SSF47113">
    <property type="entry name" value="Histone-fold"/>
    <property type="match status" value="1"/>
</dbReference>
<dbReference type="InterPro" id="IPR003958">
    <property type="entry name" value="CBFA_NFYB_domain"/>
</dbReference>
<dbReference type="PANTHER" id="PTHR10252:SF5">
    <property type="entry name" value="DR1-ASSOCIATED COREPRESSOR"/>
    <property type="match status" value="1"/>
</dbReference>
<dbReference type="InterPro" id="IPR050568">
    <property type="entry name" value="Transcr_DNA_Rep_Reg"/>
</dbReference>
<dbReference type="GO" id="GO:0016251">
    <property type="term" value="F:RNA polymerase II general transcription initiation factor activity"/>
    <property type="evidence" value="ECO:0007669"/>
    <property type="project" value="TreeGrafter"/>
</dbReference>
<dbReference type="PANTHER" id="PTHR10252">
    <property type="entry name" value="HISTONE-LIKE TRANSCRIPTION FACTOR CCAAT-RELATED"/>
    <property type="match status" value="1"/>
</dbReference>